<organism evidence="1 2">
    <name type="scientific">Dyadobacter koreensis</name>
    <dbReference type="NCBI Taxonomy" id="408657"/>
    <lineage>
        <taxon>Bacteria</taxon>
        <taxon>Pseudomonadati</taxon>
        <taxon>Bacteroidota</taxon>
        <taxon>Cytophagia</taxon>
        <taxon>Cytophagales</taxon>
        <taxon>Spirosomataceae</taxon>
        <taxon>Dyadobacter</taxon>
    </lineage>
</organism>
<evidence type="ECO:0000313" key="1">
    <source>
        <dbReference type="EMBL" id="SEI37076.1"/>
    </source>
</evidence>
<evidence type="ECO:0000313" key="2">
    <source>
        <dbReference type="Proteomes" id="UP000199532"/>
    </source>
</evidence>
<sequence length="230" mass="25999">MSDKPSTAPLISQQTFENWSYAWQQLEFNSAPFDFFKEGDELIVSVVFDSKSMSSLLSTTGVSTIKIRFGYNAENSNFEIILFGTDTTGQTLTPYYIPFKKNYQQISPELGQGEGKVPTELIRQWKNNWLVTAGKGAVTKNNFITPYGFTRGYNYALKEFIETLFTFDKAPNINVVFVLHEYYGVDYIATQQITSTFGVVLQGQKSEKDIGLTADDESYYDLTAPCPRTC</sequence>
<dbReference type="RefSeq" id="WP_090330496.1">
    <property type="nucleotide sequence ID" value="NZ_FNXY01000001.1"/>
</dbReference>
<proteinExistence type="predicted"/>
<accession>A0A1H6Q564</accession>
<dbReference type="STRING" id="408657.SAMN04487995_0031"/>
<gene>
    <name evidence="1" type="ORF">SAMN04487995_0031</name>
</gene>
<dbReference type="EMBL" id="FNXY01000001">
    <property type="protein sequence ID" value="SEI37076.1"/>
    <property type="molecule type" value="Genomic_DNA"/>
</dbReference>
<protein>
    <submittedName>
        <fullName evidence="1">Uncharacterized protein</fullName>
    </submittedName>
</protein>
<name>A0A1H6Q564_9BACT</name>
<reference evidence="1 2" key="1">
    <citation type="submission" date="2016-10" db="EMBL/GenBank/DDBJ databases">
        <authorList>
            <person name="de Groot N.N."/>
        </authorList>
    </citation>
    <scope>NUCLEOTIDE SEQUENCE [LARGE SCALE GENOMIC DNA]</scope>
    <source>
        <strain evidence="1 2">DSM 19938</strain>
    </source>
</reference>
<dbReference type="AlphaFoldDB" id="A0A1H6Q564"/>
<dbReference type="OrthoDB" id="647860at2"/>
<keyword evidence="2" id="KW-1185">Reference proteome</keyword>
<dbReference type="Proteomes" id="UP000199532">
    <property type="component" value="Unassembled WGS sequence"/>
</dbReference>